<dbReference type="GO" id="GO:0007234">
    <property type="term" value="P:osmosensory signaling via phosphorelay pathway"/>
    <property type="evidence" value="ECO:0007669"/>
    <property type="project" value="TreeGrafter"/>
</dbReference>
<evidence type="ECO:0000256" key="2">
    <source>
        <dbReference type="ARBA" id="ARBA00012438"/>
    </source>
</evidence>
<proteinExistence type="predicted"/>
<feature type="transmembrane region" description="Helical" evidence="7">
    <location>
        <begin position="27"/>
        <end position="46"/>
    </location>
</feature>
<keyword evidence="7" id="KW-0472">Membrane</keyword>
<keyword evidence="5" id="KW-0418">Kinase</keyword>
<dbReference type="GO" id="GO:0000155">
    <property type="term" value="F:phosphorelay sensor kinase activity"/>
    <property type="evidence" value="ECO:0007669"/>
    <property type="project" value="InterPro"/>
</dbReference>
<dbReference type="Pfam" id="PF02518">
    <property type="entry name" value="HATPase_c"/>
    <property type="match status" value="1"/>
</dbReference>
<dbReference type="Pfam" id="PF05227">
    <property type="entry name" value="CHASE3"/>
    <property type="match status" value="1"/>
</dbReference>
<accession>A0AAE9ZYK2</accession>
<dbReference type="Gene3D" id="1.10.287.130">
    <property type="match status" value="1"/>
</dbReference>
<dbReference type="EMBL" id="CP119075">
    <property type="protein sequence ID" value="WED65754.1"/>
    <property type="molecule type" value="Genomic_DNA"/>
</dbReference>
<organism evidence="9 10">
    <name type="scientific">Synoicihabitans lomoniglobus</name>
    <dbReference type="NCBI Taxonomy" id="2909285"/>
    <lineage>
        <taxon>Bacteria</taxon>
        <taxon>Pseudomonadati</taxon>
        <taxon>Verrucomicrobiota</taxon>
        <taxon>Opitutia</taxon>
        <taxon>Opitutales</taxon>
        <taxon>Opitutaceae</taxon>
        <taxon>Synoicihabitans</taxon>
    </lineage>
</organism>
<reference evidence="9" key="1">
    <citation type="submission" date="2023-03" db="EMBL/GenBank/DDBJ databases">
        <title>Lomoglobus Profundus gen. nov., sp. nov., a novel member of the phylum Verrucomicrobia, isolated from deep-marine sediment of South China Sea.</title>
        <authorList>
            <person name="Ahmad T."/>
            <person name="Ishaq S.E."/>
            <person name="Wang F."/>
        </authorList>
    </citation>
    <scope>NUCLEOTIDE SEQUENCE</scope>
    <source>
        <strain evidence="9">LMO-M01</strain>
    </source>
</reference>
<evidence type="ECO:0000256" key="1">
    <source>
        <dbReference type="ARBA" id="ARBA00000085"/>
    </source>
</evidence>
<keyword evidence="3" id="KW-0597">Phosphoprotein</keyword>
<evidence type="ECO:0000256" key="5">
    <source>
        <dbReference type="ARBA" id="ARBA00022777"/>
    </source>
</evidence>
<feature type="domain" description="Histidine kinase" evidence="8">
    <location>
        <begin position="256"/>
        <end position="472"/>
    </location>
</feature>
<protein>
    <recommendedName>
        <fullName evidence="2">histidine kinase</fullName>
        <ecNumber evidence="2">2.7.13.3</ecNumber>
    </recommendedName>
</protein>
<keyword evidence="4" id="KW-0808">Transferase</keyword>
<dbReference type="InterPro" id="IPR004358">
    <property type="entry name" value="Sig_transdc_His_kin-like_C"/>
</dbReference>
<name>A0AAE9ZYK2_9BACT</name>
<evidence type="ECO:0000313" key="9">
    <source>
        <dbReference type="EMBL" id="WED65754.1"/>
    </source>
</evidence>
<dbReference type="InterPro" id="IPR007891">
    <property type="entry name" value="CHASE3"/>
</dbReference>
<dbReference type="InterPro" id="IPR050351">
    <property type="entry name" value="BphY/WalK/GraS-like"/>
</dbReference>
<dbReference type="SMART" id="SM00388">
    <property type="entry name" value="HisKA"/>
    <property type="match status" value="1"/>
</dbReference>
<dbReference type="SMART" id="SM00387">
    <property type="entry name" value="HATPase_c"/>
    <property type="match status" value="1"/>
</dbReference>
<dbReference type="CDD" id="cd00082">
    <property type="entry name" value="HisKA"/>
    <property type="match status" value="1"/>
</dbReference>
<feature type="region of interest" description="Disordered" evidence="6">
    <location>
        <begin position="466"/>
        <end position="495"/>
    </location>
</feature>
<sequence>MSPVRTRIDRYHPQHWTFLWSPTNRQLIGIFSLIGLLALGVVGLAYRSARTAQRIKTEIDFTFNVRDQIEHVETLARGLQIGTRGYLLAGEMALLQPYDVARTELPNALAELETLLSNDSHTAKLVRLRELIAQDIAYREELVSTVETTDLATARALVANRIEVRKSQDLISKLCEDMKQDATDLLNKYRDSQTANDRIAAVAQTVITLMMLMGTWGIYLYVRYHLDQRRSAEVQLAAKNETLVEANQELESFCYSVSHDLRAPLRHIQGYAQMLQKNAGDSLTAKAQRHLLVISDAAAEMGRLIDDLLAFSRLGRAQLSLDRIDLDGIVKDCIERVLRTTPPERKIEWSVGSLPTVEGDRAMLTQVFTNLISNAVKYTGPRDPARIEITRRQEKPGVITIEIADNGVGFDMKYLPKLFGVFQRLHRSDEFEGTGVGLALVRRILTKHGGSIRAQAEKDRGAQFFVNFPSPRPLRTKTGASRSPALATSHPPSSS</sequence>
<dbReference type="Gene3D" id="3.30.565.10">
    <property type="entry name" value="Histidine kinase-like ATPase, C-terminal domain"/>
    <property type="match status" value="1"/>
</dbReference>
<evidence type="ECO:0000256" key="4">
    <source>
        <dbReference type="ARBA" id="ARBA00022679"/>
    </source>
</evidence>
<dbReference type="EC" id="2.7.13.3" evidence="2"/>
<keyword evidence="7" id="KW-0812">Transmembrane</keyword>
<comment type="catalytic activity">
    <reaction evidence="1">
        <text>ATP + protein L-histidine = ADP + protein N-phospho-L-histidine.</text>
        <dbReference type="EC" id="2.7.13.3"/>
    </reaction>
</comment>
<dbReference type="SUPFAM" id="SSF55874">
    <property type="entry name" value="ATPase domain of HSP90 chaperone/DNA topoisomerase II/histidine kinase"/>
    <property type="match status" value="1"/>
</dbReference>
<feature type="transmembrane region" description="Helical" evidence="7">
    <location>
        <begin position="199"/>
        <end position="222"/>
    </location>
</feature>
<dbReference type="AlphaFoldDB" id="A0AAE9ZYK2"/>
<dbReference type="Proteomes" id="UP001218638">
    <property type="component" value="Chromosome"/>
</dbReference>
<keyword evidence="7" id="KW-1133">Transmembrane helix</keyword>
<dbReference type="PROSITE" id="PS50109">
    <property type="entry name" value="HIS_KIN"/>
    <property type="match status" value="1"/>
</dbReference>
<evidence type="ECO:0000313" key="10">
    <source>
        <dbReference type="Proteomes" id="UP001218638"/>
    </source>
</evidence>
<evidence type="ECO:0000256" key="7">
    <source>
        <dbReference type="SAM" id="Phobius"/>
    </source>
</evidence>
<dbReference type="PANTHER" id="PTHR42878:SF15">
    <property type="entry name" value="BACTERIOPHYTOCHROME"/>
    <property type="match status" value="1"/>
</dbReference>
<gene>
    <name evidence="9" type="ORF">PXH66_02700</name>
</gene>
<dbReference type="CDD" id="cd19410">
    <property type="entry name" value="HK9-like_sensor"/>
    <property type="match status" value="1"/>
</dbReference>
<dbReference type="PRINTS" id="PR00344">
    <property type="entry name" value="BCTRLSENSOR"/>
</dbReference>
<dbReference type="InterPro" id="IPR036097">
    <property type="entry name" value="HisK_dim/P_sf"/>
</dbReference>
<keyword evidence="10" id="KW-1185">Reference proteome</keyword>
<evidence type="ECO:0000259" key="8">
    <source>
        <dbReference type="PROSITE" id="PS50109"/>
    </source>
</evidence>
<dbReference type="GO" id="GO:0000156">
    <property type="term" value="F:phosphorelay response regulator activity"/>
    <property type="evidence" value="ECO:0007669"/>
    <property type="project" value="TreeGrafter"/>
</dbReference>
<dbReference type="GO" id="GO:0030295">
    <property type="term" value="F:protein kinase activator activity"/>
    <property type="evidence" value="ECO:0007669"/>
    <property type="project" value="TreeGrafter"/>
</dbReference>
<dbReference type="PANTHER" id="PTHR42878">
    <property type="entry name" value="TWO-COMPONENT HISTIDINE KINASE"/>
    <property type="match status" value="1"/>
</dbReference>
<dbReference type="Pfam" id="PF00512">
    <property type="entry name" value="HisKA"/>
    <property type="match status" value="1"/>
</dbReference>
<evidence type="ECO:0000256" key="6">
    <source>
        <dbReference type="SAM" id="MobiDB-lite"/>
    </source>
</evidence>
<dbReference type="KEGG" id="slom:PXH66_02700"/>
<keyword evidence="9" id="KW-0067">ATP-binding</keyword>
<dbReference type="GO" id="GO:0005524">
    <property type="term" value="F:ATP binding"/>
    <property type="evidence" value="ECO:0007669"/>
    <property type="project" value="UniProtKB-KW"/>
</dbReference>
<dbReference type="InterPro" id="IPR003594">
    <property type="entry name" value="HATPase_dom"/>
</dbReference>
<dbReference type="InterPro" id="IPR005467">
    <property type="entry name" value="His_kinase_dom"/>
</dbReference>
<dbReference type="RefSeq" id="WP_330930284.1">
    <property type="nucleotide sequence ID" value="NZ_CP119075.1"/>
</dbReference>
<dbReference type="InterPro" id="IPR036890">
    <property type="entry name" value="HATPase_C_sf"/>
</dbReference>
<dbReference type="SUPFAM" id="SSF47384">
    <property type="entry name" value="Homodimeric domain of signal transducing histidine kinase"/>
    <property type="match status" value="1"/>
</dbReference>
<dbReference type="FunFam" id="3.30.565.10:FF:000006">
    <property type="entry name" value="Sensor histidine kinase WalK"/>
    <property type="match status" value="1"/>
</dbReference>
<dbReference type="InterPro" id="IPR003661">
    <property type="entry name" value="HisK_dim/P_dom"/>
</dbReference>
<keyword evidence="9" id="KW-0547">Nucleotide-binding</keyword>
<evidence type="ECO:0000256" key="3">
    <source>
        <dbReference type="ARBA" id="ARBA00022553"/>
    </source>
</evidence>